<dbReference type="AlphaFoldDB" id="A0A085MQ51"/>
<protein>
    <submittedName>
        <fullName evidence="1">Uncharacterized protein</fullName>
    </submittedName>
</protein>
<proteinExistence type="predicted"/>
<reference evidence="1" key="1">
    <citation type="journal article" date="2014" name="Nat. Genet.">
        <title>Genome and transcriptome of the porcine whipworm Trichuris suis.</title>
        <authorList>
            <person name="Jex A.R."/>
            <person name="Nejsum P."/>
            <person name="Schwarz E.M."/>
            <person name="Hu L."/>
            <person name="Young N.D."/>
            <person name="Hall R.S."/>
            <person name="Korhonen P.K."/>
            <person name="Liao S."/>
            <person name="Thamsborg S."/>
            <person name="Xia J."/>
            <person name="Xu P."/>
            <person name="Wang S."/>
            <person name="Scheerlinck J.P."/>
            <person name="Hofmann A."/>
            <person name="Sternberg P.W."/>
            <person name="Wang J."/>
            <person name="Gasser R.B."/>
        </authorList>
    </citation>
    <scope>NUCLEOTIDE SEQUENCE [LARGE SCALE GENOMIC DNA]</scope>
    <source>
        <strain evidence="1">DCEP-RM93F</strain>
    </source>
</reference>
<feature type="non-terminal residue" evidence="1">
    <location>
        <position position="41"/>
    </location>
</feature>
<dbReference type="Proteomes" id="UP000030758">
    <property type="component" value="Unassembled WGS sequence"/>
</dbReference>
<sequence>MRKRVDEKLLVGSMNEDKLLLRTECVEKAAWHESSLWLANV</sequence>
<accession>A0A085MQ51</accession>
<evidence type="ECO:0000313" key="1">
    <source>
        <dbReference type="EMBL" id="KFD59347.1"/>
    </source>
</evidence>
<name>A0A085MQ51_9BILA</name>
<dbReference type="EMBL" id="KL368108">
    <property type="protein sequence ID" value="KFD59347.1"/>
    <property type="molecule type" value="Genomic_DNA"/>
</dbReference>
<organism evidence="1">
    <name type="scientific">Trichuris suis</name>
    <name type="common">pig whipworm</name>
    <dbReference type="NCBI Taxonomy" id="68888"/>
    <lineage>
        <taxon>Eukaryota</taxon>
        <taxon>Metazoa</taxon>
        <taxon>Ecdysozoa</taxon>
        <taxon>Nematoda</taxon>
        <taxon>Enoplea</taxon>
        <taxon>Dorylaimia</taxon>
        <taxon>Trichinellida</taxon>
        <taxon>Trichuridae</taxon>
        <taxon>Trichuris</taxon>
    </lineage>
</organism>
<gene>
    <name evidence="1" type="ORF">M514_28475</name>
</gene>